<evidence type="ECO:0000256" key="1">
    <source>
        <dbReference type="SAM" id="Phobius"/>
    </source>
</evidence>
<keyword evidence="1" id="KW-0472">Membrane</keyword>
<dbReference type="Gene3D" id="1.10.1450.10">
    <property type="entry name" value="Tetraspanin"/>
    <property type="match status" value="1"/>
</dbReference>
<accession>A0ABD2QIG4</accession>
<dbReference type="Proteomes" id="UP001626550">
    <property type="component" value="Unassembled WGS sequence"/>
</dbReference>
<keyword evidence="1" id="KW-0812">Transmembrane</keyword>
<reference evidence="2 3" key="1">
    <citation type="submission" date="2024-11" db="EMBL/GenBank/DDBJ databases">
        <title>Adaptive evolution of stress response genes in parasites aligns with host niche diversity.</title>
        <authorList>
            <person name="Hahn C."/>
            <person name="Resl P."/>
        </authorList>
    </citation>
    <scope>NUCLEOTIDE SEQUENCE [LARGE SCALE GENOMIC DNA]</scope>
    <source>
        <strain evidence="2">EGGRZ-B1_66</strain>
        <tissue evidence="2">Body</tissue>
    </source>
</reference>
<comment type="caution">
    <text evidence="2">The sequence shown here is derived from an EMBL/GenBank/DDBJ whole genome shotgun (WGS) entry which is preliminary data.</text>
</comment>
<keyword evidence="1" id="KW-1133">Transmembrane helix</keyword>
<name>A0ABD2QIG4_9PLAT</name>
<evidence type="ECO:0000313" key="2">
    <source>
        <dbReference type="EMBL" id="KAL3319122.1"/>
    </source>
</evidence>
<dbReference type="CDD" id="cd03127">
    <property type="entry name" value="tetraspanin_LEL"/>
    <property type="match status" value="1"/>
</dbReference>
<feature type="transmembrane region" description="Helical" evidence="1">
    <location>
        <begin position="113"/>
        <end position="140"/>
    </location>
</feature>
<feature type="transmembrane region" description="Helical" evidence="1">
    <location>
        <begin position="270"/>
        <end position="296"/>
    </location>
</feature>
<organism evidence="2 3">
    <name type="scientific">Cichlidogyrus casuarinus</name>
    <dbReference type="NCBI Taxonomy" id="1844966"/>
    <lineage>
        <taxon>Eukaryota</taxon>
        <taxon>Metazoa</taxon>
        <taxon>Spiralia</taxon>
        <taxon>Lophotrochozoa</taxon>
        <taxon>Platyhelminthes</taxon>
        <taxon>Monogenea</taxon>
        <taxon>Monopisthocotylea</taxon>
        <taxon>Dactylogyridea</taxon>
        <taxon>Ancyrocephalidae</taxon>
        <taxon>Cichlidogyrus</taxon>
    </lineage>
</organism>
<evidence type="ECO:0000313" key="3">
    <source>
        <dbReference type="Proteomes" id="UP001626550"/>
    </source>
</evidence>
<dbReference type="SUPFAM" id="SSF48652">
    <property type="entry name" value="Tetraspanin"/>
    <property type="match status" value="1"/>
</dbReference>
<dbReference type="AlphaFoldDB" id="A0ABD2QIG4"/>
<proteinExistence type="predicted"/>
<dbReference type="EMBL" id="JBJKFK010000168">
    <property type="protein sequence ID" value="KAL3319122.1"/>
    <property type="molecule type" value="Genomic_DNA"/>
</dbReference>
<sequence length="342" mass="38344">MILIIHQDQMDCLLGISLDELQKLTTEKLDFSVQVNPGLNGQAIISQVKFKERVAKASRILVLSLQELITCHIVFAVLMILSIIAVVLGAMMLKLTLFLSSVLDSVRVMRKKLAFVSTCQIFGLVFLLTIKGGILFGVLIQWHFNLEIGISFFVQKYNPFLHLVNSIDGIQIGLNCCGRGSPEDYQISNDFFVPGYVPTSCCNTRRFYSTYCGRMLHNSKLGEIYQNAVQNFVKSQGIRDHAVALPNQTIPIEYAYQIGCYTIMHESLKLALVILFALLMLLDICTIASAFTYLLLSQALLFSMKQSNSTSLVSEVWPSRQSSVRSSLSSKQRWIGPHQKKS</sequence>
<evidence type="ECO:0008006" key="4">
    <source>
        <dbReference type="Google" id="ProtNLM"/>
    </source>
</evidence>
<feature type="transmembrane region" description="Helical" evidence="1">
    <location>
        <begin position="68"/>
        <end position="93"/>
    </location>
</feature>
<keyword evidence="3" id="KW-1185">Reference proteome</keyword>
<dbReference type="InterPro" id="IPR008952">
    <property type="entry name" value="Tetraspanin_EC2_sf"/>
</dbReference>
<gene>
    <name evidence="2" type="ORF">Ciccas_002210</name>
</gene>
<protein>
    <recommendedName>
        <fullName evidence="4">Tetraspanin</fullName>
    </recommendedName>
</protein>